<dbReference type="InterPro" id="IPR027417">
    <property type="entry name" value="P-loop_NTPase"/>
</dbReference>
<dbReference type="GO" id="GO:0009035">
    <property type="term" value="F:type I site-specific deoxyribonuclease activity"/>
    <property type="evidence" value="ECO:0007669"/>
    <property type="project" value="UniProtKB-EC"/>
</dbReference>
<dbReference type="PANTHER" id="PTHR47396">
    <property type="entry name" value="TYPE I RESTRICTION ENZYME ECOKI R PROTEIN"/>
    <property type="match status" value="1"/>
</dbReference>
<dbReference type="PROSITE" id="PS51194">
    <property type="entry name" value="HELICASE_CTER"/>
    <property type="match status" value="1"/>
</dbReference>
<protein>
    <submittedName>
        <fullName evidence="3">DNA repair helicase RadD</fullName>
        <ecNumber evidence="3">3.6.4.12</ecNumber>
    </submittedName>
</protein>
<dbReference type="EMBL" id="LR739235">
    <property type="protein sequence ID" value="VZR97443.1"/>
    <property type="molecule type" value="Genomic_DNA"/>
</dbReference>
<dbReference type="Pfam" id="PF04313">
    <property type="entry name" value="HSDR_N"/>
    <property type="match status" value="1"/>
</dbReference>
<dbReference type="SMART" id="SM00487">
    <property type="entry name" value="DEXDc"/>
    <property type="match status" value="1"/>
</dbReference>
<dbReference type="Gene3D" id="3.90.1570.30">
    <property type="match status" value="1"/>
</dbReference>
<accession>A0A654IHZ6</accession>
<dbReference type="NCBIfam" id="NF046051">
    <property type="entry name" value="restrict_EcoAI"/>
    <property type="match status" value="1"/>
</dbReference>
<dbReference type="Pfam" id="PF00271">
    <property type="entry name" value="Helicase_C"/>
    <property type="match status" value="1"/>
</dbReference>
<name>A0A654IHZ6_9MOLU</name>
<evidence type="ECO:0000313" key="3">
    <source>
        <dbReference type="EMBL" id="VZR97443.1"/>
    </source>
</evidence>
<dbReference type="Pfam" id="PF04851">
    <property type="entry name" value="ResIII"/>
    <property type="match status" value="1"/>
</dbReference>
<dbReference type="InterPro" id="IPR006935">
    <property type="entry name" value="Helicase/UvrB_N"/>
</dbReference>
<dbReference type="SMART" id="SM00490">
    <property type="entry name" value="HELICc"/>
    <property type="match status" value="1"/>
</dbReference>
<keyword evidence="3" id="KW-0547">Nucleotide-binding</keyword>
<dbReference type="EC" id="3.6.4.12" evidence="3"/>
<dbReference type="InterPro" id="IPR014001">
    <property type="entry name" value="Helicase_ATP-bd"/>
</dbReference>
<dbReference type="InterPro" id="IPR013670">
    <property type="entry name" value="EcoEI_R_C_dom"/>
</dbReference>
<reference evidence="3" key="1">
    <citation type="submission" date="2019-11" db="EMBL/GenBank/DDBJ databases">
        <authorList>
            <person name="Falquet L."/>
            <person name="Falquet L."/>
        </authorList>
    </citation>
    <scope>NUCLEOTIDE SEQUENCE</scope>
    <source>
        <strain evidence="3">8756-13</strain>
    </source>
</reference>
<keyword evidence="3" id="KW-0067">ATP-binding</keyword>
<dbReference type="InterPro" id="IPR001650">
    <property type="entry name" value="Helicase_C-like"/>
</dbReference>
<sequence>MMKKSEMSEEDIKIKFINPIIEKKGWENSKNYRTEYTFTDGQIQISSNGKTIRAKRKSADYYLYYKDIPLAIIEAKKNTKSPSYGIQQAIGYAKALNCPFVYSTNGDSFIEFDKLTGKQKEIKLEDFPTVDELIDRYRQEGNIGQKEWEVLSTANNYDQSYNKARYYQNNVINKVVQEVAKGKKRLMFVMATGTGKTFVASQIIHKLLTKKIKKRILFLADRNILVDQSITGDFRFLQKKMVKVDQKLLSSKEKINSYEVYLSLYQQLLGQNKEEYYKKFDKDFFDLIIIDEAHRGSVKEDSNWRDILEYFESATQIGMTATPKDDADGSNFEYFGEPVYIYSLKQGIEDGFLAPYTVKRINLDIDLTGYRPKKNETDIYGNLIEDRIYTQKDYDKKLVIDNRTEIVAKYVSDFLKETNNRYEKTIFFCQDIDHADRLAKELRNQNLDIVKNESRYVMKITGDDPEGKDQLDNFMDPDSKFPTLVTTSKLLTTGVNVKTCKFIVIDSNIQSMTEFKQIIGRGTRISEKHNKHFFTIIDFRSVTDKFADPDFDGNSANSESISKDKIDIDPVDYNEPSVFVCGQPTIEPISFSEKKYRIDNVDVNIMNEQIQIIDENGKLITTSLIDYTKRTILGEYATLSDFLTRWKKEDRKNVILEELEKKGINIEDLRKKNKNYKDLDEFDLLLQIAYNKEPLTKKQRIQKFKDSDFLQNYQNKTKEVLEILTEKYLDGGIKEIEDIQILRTKEFENIGSITDIIKMFGGKSHYMEVVRSLSKQIYSDY</sequence>
<dbReference type="REBASE" id="371026">
    <property type="entry name" value="Mfe875613ORF315P"/>
</dbReference>
<feature type="domain" description="Helicase C-terminal" evidence="2">
    <location>
        <begin position="410"/>
        <end position="569"/>
    </location>
</feature>
<evidence type="ECO:0000259" key="2">
    <source>
        <dbReference type="PROSITE" id="PS51194"/>
    </source>
</evidence>
<keyword evidence="3" id="KW-0378">Hydrolase</keyword>
<dbReference type="GO" id="GO:0003677">
    <property type="term" value="F:DNA binding"/>
    <property type="evidence" value="ECO:0007669"/>
    <property type="project" value="UniProtKB-KW"/>
</dbReference>
<gene>
    <name evidence="3" type="primary">radD</name>
    <name evidence="3" type="ORF">MF5295_00314</name>
</gene>
<dbReference type="GO" id="GO:0009307">
    <property type="term" value="P:DNA restriction-modification system"/>
    <property type="evidence" value="ECO:0007669"/>
    <property type="project" value="UniProtKB-KW"/>
</dbReference>
<dbReference type="GO" id="GO:0004386">
    <property type="term" value="F:helicase activity"/>
    <property type="evidence" value="ECO:0007669"/>
    <property type="project" value="UniProtKB-KW"/>
</dbReference>
<dbReference type="SUPFAM" id="SSF52540">
    <property type="entry name" value="P-loop containing nucleoside triphosphate hydrolases"/>
    <property type="match status" value="1"/>
</dbReference>
<dbReference type="CDD" id="cd18032">
    <property type="entry name" value="DEXHc_RE_I_III_res"/>
    <property type="match status" value="1"/>
</dbReference>
<dbReference type="Pfam" id="PF08463">
    <property type="entry name" value="EcoEI_R_C"/>
    <property type="match status" value="1"/>
</dbReference>
<organism evidence="3">
    <name type="scientific">Mycoplasma feriruminatoris</name>
    <dbReference type="NCBI Taxonomy" id="1179777"/>
    <lineage>
        <taxon>Bacteria</taxon>
        <taxon>Bacillati</taxon>
        <taxon>Mycoplasmatota</taxon>
        <taxon>Mollicutes</taxon>
        <taxon>Mycoplasmataceae</taxon>
        <taxon>Mycoplasma</taxon>
    </lineage>
</organism>
<dbReference type="AlphaFoldDB" id="A0A654IHZ6"/>
<keyword evidence="3" id="KW-0347">Helicase</keyword>
<dbReference type="GO" id="GO:0005829">
    <property type="term" value="C:cytosol"/>
    <property type="evidence" value="ECO:0007669"/>
    <property type="project" value="TreeGrafter"/>
</dbReference>
<dbReference type="CDD" id="cd18799">
    <property type="entry name" value="SF2_C_EcoAI-like"/>
    <property type="match status" value="1"/>
</dbReference>
<proteinExistence type="predicted"/>
<dbReference type="Gene3D" id="3.40.50.300">
    <property type="entry name" value="P-loop containing nucleotide triphosphate hydrolases"/>
    <property type="match status" value="2"/>
</dbReference>
<dbReference type="PROSITE" id="PS51192">
    <property type="entry name" value="HELICASE_ATP_BIND_1"/>
    <property type="match status" value="1"/>
</dbReference>
<evidence type="ECO:0000259" key="1">
    <source>
        <dbReference type="PROSITE" id="PS51192"/>
    </source>
</evidence>
<dbReference type="GO" id="GO:0005524">
    <property type="term" value="F:ATP binding"/>
    <property type="evidence" value="ECO:0007669"/>
    <property type="project" value="UniProtKB-KW"/>
</dbReference>
<dbReference type="InterPro" id="IPR050742">
    <property type="entry name" value="Helicase_Restrict-Modif_Enz"/>
</dbReference>
<dbReference type="PANTHER" id="PTHR47396:SF1">
    <property type="entry name" value="ATP-DEPENDENT HELICASE IRC3-RELATED"/>
    <property type="match status" value="1"/>
</dbReference>
<dbReference type="InterPro" id="IPR007409">
    <property type="entry name" value="Restrct_endonuc_type1_HsdR_N"/>
</dbReference>
<feature type="domain" description="Helicase ATP-binding" evidence="1">
    <location>
        <begin position="177"/>
        <end position="341"/>
    </location>
</feature>